<evidence type="ECO:0000256" key="6">
    <source>
        <dbReference type="ARBA" id="ARBA00024916"/>
    </source>
</evidence>
<dbReference type="PIRSF" id="PIRSF006092">
    <property type="entry name" value="GreA_GreB"/>
    <property type="match status" value="1"/>
</dbReference>
<keyword evidence="3 8" id="KW-0805">Transcription regulation</keyword>
<dbReference type="InterPro" id="IPR006359">
    <property type="entry name" value="Tscrpt_elong_fac_GreA"/>
</dbReference>
<dbReference type="FunFam" id="1.10.287.180:FF:000001">
    <property type="entry name" value="Transcription elongation factor GreA"/>
    <property type="match status" value="1"/>
</dbReference>
<dbReference type="GO" id="GO:0006354">
    <property type="term" value="P:DNA-templated transcription elongation"/>
    <property type="evidence" value="ECO:0007669"/>
    <property type="project" value="TreeGrafter"/>
</dbReference>
<dbReference type="NCBIfam" id="NF001261">
    <property type="entry name" value="PRK00226.1-2"/>
    <property type="match status" value="1"/>
</dbReference>
<dbReference type="Pfam" id="PF01272">
    <property type="entry name" value="GreA_GreB"/>
    <property type="match status" value="1"/>
</dbReference>
<reference evidence="13" key="1">
    <citation type="submission" date="2016-10" db="EMBL/GenBank/DDBJ databases">
        <authorList>
            <person name="Varghese N."/>
            <person name="Submissions S."/>
        </authorList>
    </citation>
    <scope>NUCLEOTIDE SEQUENCE [LARGE SCALE GENOMIC DNA]</scope>
    <source>
        <strain evidence="13">DSM 8415</strain>
    </source>
</reference>
<dbReference type="InterPro" id="IPR001437">
    <property type="entry name" value="Tscrpt_elong_fac_GreA/B_C"/>
</dbReference>
<organism evidence="12 13">
    <name type="scientific">Desulfurella multipotens</name>
    <dbReference type="NCBI Taxonomy" id="79269"/>
    <lineage>
        <taxon>Bacteria</taxon>
        <taxon>Pseudomonadati</taxon>
        <taxon>Campylobacterota</taxon>
        <taxon>Desulfurellia</taxon>
        <taxon>Desulfurellales</taxon>
        <taxon>Desulfurellaceae</taxon>
        <taxon>Desulfurella</taxon>
    </lineage>
</organism>
<dbReference type="NCBIfam" id="TIGR01462">
    <property type="entry name" value="greA"/>
    <property type="match status" value="1"/>
</dbReference>
<evidence type="ECO:0000259" key="10">
    <source>
        <dbReference type="Pfam" id="PF01272"/>
    </source>
</evidence>
<dbReference type="GO" id="GO:0003746">
    <property type="term" value="F:translation elongation factor activity"/>
    <property type="evidence" value="ECO:0007669"/>
    <property type="project" value="UniProtKB-KW"/>
</dbReference>
<sequence length="156" mass="17434">MSNKVFFTPEGYNKLIDELEKLQKIERPKIIKEIEEARAKGDLSENAEYHAAKEKQVFIEKRITEISNKINKACIIDPNSVPKDKISFGCKVKLLNTDTDEEVEYMIVGEDEANPNEGKISVNSPIALALLGKEVGDIVTVKVPAGVKNFEIEDIS</sequence>
<dbReference type="InterPro" id="IPR018151">
    <property type="entry name" value="TF_GreA/GreB_CS"/>
</dbReference>
<dbReference type="PROSITE" id="PS00829">
    <property type="entry name" value="GREAB_1"/>
    <property type="match status" value="1"/>
</dbReference>
<comment type="function">
    <text evidence="6 8 9">Necessary for efficient RNA polymerase transcription elongation past template-encoded arresting sites. The arresting sites in DNA have the property of trapping a certain fraction of elongating RNA polymerases that pass through, resulting in locked ternary complexes. Cleavage of the nascent transcript by cleavage factors such as GreA or GreB allows the resumption of elongation from the new 3'terminus. GreA releases sequences of 2 to 3 nucleotides.</text>
</comment>
<dbReference type="PROSITE" id="PS00830">
    <property type="entry name" value="GREAB_2"/>
    <property type="match status" value="1"/>
</dbReference>
<evidence type="ECO:0000256" key="1">
    <source>
        <dbReference type="ARBA" id="ARBA00008213"/>
    </source>
</evidence>
<dbReference type="AlphaFoldDB" id="A0A1G6LNP0"/>
<evidence type="ECO:0000256" key="8">
    <source>
        <dbReference type="HAMAP-Rule" id="MF_00105"/>
    </source>
</evidence>
<dbReference type="FunFam" id="3.10.50.30:FF:000001">
    <property type="entry name" value="Transcription elongation factor GreA"/>
    <property type="match status" value="1"/>
</dbReference>
<evidence type="ECO:0000259" key="11">
    <source>
        <dbReference type="Pfam" id="PF03449"/>
    </source>
</evidence>
<dbReference type="InterPro" id="IPR023459">
    <property type="entry name" value="Tscrpt_elong_fac_GreA/B_fam"/>
</dbReference>
<gene>
    <name evidence="8" type="primary">greA</name>
    <name evidence="12" type="ORF">SAMN05660835_00860</name>
</gene>
<keyword evidence="5 8" id="KW-0804">Transcription</keyword>
<protein>
    <recommendedName>
        <fullName evidence="2 8">Transcription elongation factor GreA</fullName>
    </recommendedName>
    <alternativeName>
        <fullName evidence="7 8">Transcript cleavage factor GreA</fullName>
    </alternativeName>
</protein>
<dbReference type="InterPro" id="IPR036953">
    <property type="entry name" value="GreA/GreB_C_sf"/>
</dbReference>
<evidence type="ECO:0000313" key="13">
    <source>
        <dbReference type="Proteomes" id="UP000199411"/>
    </source>
</evidence>
<keyword evidence="12" id="KW-0648">Protein biosynthesis</keyword>
<dbReference type="Gene3D" id="1.10.287.180">
    <property type="entry name" value="Transcription elongation factor, GreA/GreB, N-terminal domain"/>
    <property type="match status" value="1"/>
</dbReference>
<comment type="similarity">
    <text evidence="1 8 9">Belongs to the GreA/GreB family.</text>
</comment>
<dbReference type="Gene3D" id="3.10.50.30">
    <property type="entry name" value="Transcription elongation factor, GreA/GreB, C-terminal domain"/>
    <property type="match status" value="1"/>
</dbReference>
<evidence type="ECO:0000256" key="4">
    <source>
        <dbReference type="ARBA" id="ARBA00023125"/>
    </source>
</evidence>
<dbReference type="SUPFAM" id="SSF54534">
    <property type="entry name" value="FKBP-like"/>
    <property type="match status" value="1"/>
</dbReference>
<dbReference type="Proteomes" id="UP000199411">
    <property type="component" value="Unassembled WGS sequence"/>
</dbReference>
<accession>A0A1G6LNP0</accession>
<dbReference type="GO" id="GO:0003677">
    <property type="term" value="F:DNA binding"/>
    <property type="evidence" value="ECO:0007669"/>
    <property type="project" value="UniProtKB-UniRule"/>
</dbReference>
<dbReference type="NCBIfam" id="NF001263">
    <property type="entry name" value="PRK00226.1-4"/>
    <property type="match status" value="1"/>
</dbReference>
<dbReference type="RefSeq" id="WP_092128412.1">
    <property type="nucleotide sequence ID" value="NZ_FMYU01000005.1"/>
</dbReference>
<dbReference type="PANTHER" id="PTHR30437:SF4">
    <property type="entry name" value="TRANSCRIPTION ELONGATION FACTOR GREA"/>
    <property type="match status" value="1"/>
</dbReference>
<dbReference type="SUPFAM" id="SSF46557">
    <property type="entry name" value="GreA transcript cleavage protein, N-terminal domain"/>
    <property type="match status" value="1"/>
</dbReference>
<evidence type="ECO:0000256" key="3">
    <source>
        <dbReference type="ARBA" id="ARBA00023015"/>
    </source>
</evidence>
<name>A0A1G6LNP0_9BACT</name>
<dbReference type="GO" id="GO:0070063">
    <property type="term" value="F:RNA polymerase binding"/>
    <property type="evidence" value="ECO:0007669"/>
    <property type="project" value="InterPro"/>
</dbReference>
<evidence type="ECO:0000256" key="9">
    <source>
        <dbReference type="RuleBase" id="RU000556"/>
    </source>
</evidence>
<dbReference type="HAMAP" id="MF_00105">
    <property type="entry name" value="GreA_GreB"/>
    <property type="match status" value="1"/>
</dbReference>
<evidence type="ECO:0000256" key="2">
    <source>
        <dbReference type="ARBA" id="ARBA00013729"/>
    </source>
</evidence>
<keyword evidence="12" id="KW-0251">Elongation factor</keyword>
<dbReference type="OrthoDB" id="9808774at2"/>
<dbReference type="GO" id="GO:0032784">
    <property type="term" value="P:regulation of DNA-templated transcription elongation"/>
    <property type="evidence" value="ECO:0007669"/>
    <property type="project" value="UniProtKB-UniRule"/>
</dbReference>
<evidence type="ECO:0000313" key="12">
    <source>
        <dbReference type="EMBL" id="SDC44744.1"/>
    </source>
</evidence>
<dbReference type="InterPro" id="IPR022691">
    <property type="entry name" value="Tscrpt_elong_fac_GreA/B_N"/>
</dbReference>
<dbReference type="NCBIfam" id="NF001264">
    <property type="entry name" value="PRK00226.1-5"/>
    <property type="match status" value="1"/>
</dbReference>
<keyword evidence="13" id="KW-1185">Reference proteome</keyword>
<proteinExistence type="inferred from homology"/>
<dbReference type="Pfam" id="PF03449">
    <property type="entry name" value="GreA_GreB_N"/>
    <property type="match status" value="1"/>
</dbReference>
<feature type="domain" description="Transcription elongation factor GreA/GreB C-terminal" evidence="10">
    <location>
        <begin position="82"/>
        <end position="156"/>
    </location>
</feature>
<dbReference type="InterPro" id="IPR036805">
    <property type="entry name" value="Tscrpt_elong_fac_GreA/B_N_sf"/>
</dbReference>
<feature type="domain" description="Transcription elongation factor GreA/GreB N-terminal" evidence="11">
    <location>
        <begin position="6"/>
        <end position="74"/>
    </location>
</feature>
<dbReference type="EMBL" id="FMYU01000005">
    <property type="protein sequence ID" value="SDC44744.1"/>
    <property type="molecule type" value="Genomic_DNA"/>
</dbReference>
<keyword evidence="4 8" id="KW-0238">DNA-binding</keyword>
<evidence type="ECO:0000256" key="7">
    <source>
        <dbReference type="ARBA" id="ARBA00030776"/>
    </source>
</evidence>
<dbReference type="InterPro" id="IPR028624">
    <property type="entry name" value="Tscrpt_elong_fac_GreA/B"/>
</dbReference>
<dbReference type="PANTHER" id="PTHR30437">
    <property type="entry name" value="TRANSCRIPTION ELONGATION FACTOR GREA"/>
    <property type="match status" value="1"/>
</dbReference>
<evidence type="ECO:0000256" key="5">
    <source>
        <dbReference type="ARBA" id="ARBA00023163"/>
    </source>
</evidence>